<dbReference type="GO" id="GO:0005789">
    <property type="term" value="C:endoplasmic reticulum membrane"/>
    <property type="evidence" value="ECO:0007669"/>
    <property type="project" value="UniProtKB-SubCell"/>
</dbReference>
<gene>
    <name evidence="21" type="primary">STE24</name>
    <name evidence="21" type="ORF">MCUN1_003490</name>
</gene>
<keyword evidence="10" id="KW-0482">Metalloprotease</keyword>
<dbReference type="EC" id="3.4.24.84" evidence="2"/>
<evidence type="ECO:0000259" key="19">
    <source>
        <dbReference type="Pfam" id="PF01435"/>
    </source>
</evidence>
<dbReference type="GO" id="GO:0071586">
    <property type="term" value="P:CAAX-box protein processing"/>
    <property type="evidence" value="ECO:0007669"/>
    <property type="project" value="InterPro"/>
</dbReference>
<dbReference type="AlphaFoldDB" id="A0AAF0EX32"/>
<dbReference type="Proteomes" id="UP001219933">
    <property type="component" value="Chromosome 5"/>
</dbReference>
<sequence>MKLDLSFITATYLDATARLEPVRKVVDDICAAFDTPYVPWRTVCLALMAGVYVFEMYVTLRQYRQYALTEPPRALAAHTKPDTFKKSQEYGAARSRFGMVKKTVMFALNAGIVATGAYSCAWALADWLIRDADFRIGEVARSLVWFFLMSLPSQLLALPFDYYQHFVLEEAYGFNKMTMQTFFGDLVISWALGISLGLPILGVLVLIVRFAGSASILVTVIFFDIVVLVSSVIYPSLIQPLFNKLTPLPEGVLRDRITALAKSLKFPLSKIYVIDGSRRSSHSNAYFYGIIPGGSKHIVLFDTLLQQSTPDEIEAVLAHELGHWHYAHPTKSLFVLQIQLFANIGLLALVLTNTSLFRAFGFELGPHAIHSCIVREPYLPVLVGLELLQLLSYPLDALTSFGVNALTRRYEYEADRFAALLQRAPATPAETKARDLISRGIAPKKDSQDSTDSKDGKDGKDGKDEAAVSTAEDSVDPLVASWHAHLSADPASTQEAEPYAELLCRALIKLQLENLGAMHIDPLFSAYTHSHPTLTERLVAISRAASEKHAEHHKRT</sequence>
<dbReference type="InterPro" id="IPR001915">
    <property type="entry name" value="Peptidase_M48"/>
</dbReference>
<comment type="cofactor">
    <cofactor evidence="16">
        <name>Zn(2+)</name>
        <dbReference type="ChEBI" id="CHEBI:29105"/>
    </cofactor>
    <text evidence="16">Binds 1 zinc ion per subunit.</text>
</comment>
<dbReference type="Pfam" id="PF01435">
    <property type="entry name" value="Peptidase_M48"/>
    <property type="match status" value="1"/>
</dbReference>
<comment type="catalytic activity">
    <reaction evidence="12">
        <text>Hydrolyzes the peptide bond -P2-(S-farnesyl or geranylgeranyl)C-P1'-P2'-P3'-COOH where P1' and P2' are amino acids with aliphatic side chains and P3' is any C-terminal residue.</text>
        <dbReference type="EC" id="3.4.24.84"/>
    </reaction>
</comment>
<feature type="binding site" evidence="16">
    <location>
        <position position="323"/>
    </location>
    <ligand>
        <name>Zn(2+)</name>
        <dbReference type="ChEBI" id="CHEBI:29105"/>
        <note>catalytic</note>
    </ligand>
</feature>
<organism evidence="21 22">
    <name type="scientific">Malassezia cuniculi</name>
    <dbReference type="NCBI Taxonomy" id="948313"/>
    <lineage>
        <taxon>Eukaryota</taxon>
        <taxon>Fungi</taxon>
        <taxon>Dikarya</taxon>
        <taxon>Basidiomycota</taxon>
        <taxon>Ustilaginomycotina</taxon>
        <taxon>Malasseziomycetes</taxon>
        <taxon>Malasseziales</taxon>
        <taxon>Malasseziaceae</taxon>
        <taxon>Malassezia</taxon>
    </lineage>
</organism>
<dbReference type="GO" id="GO:0046872">
    <property type="term" value="F:metal ion binding"/>
    <property type="evidence" value="ECO:0007669"/>
    <property type="project" value="UniProtKB-KW"/>
</dbReference>
<dbReference type="PANTHER" id="PTHR10120">
    <property type="entry name" value="CAAX PRENYL PROTEASE 1"/>
    <property type="match status" value="1"/>
</dbReference>
<feature type="compositionally biased region" description="Basic and acidic residues" evidence="17">
    <location>
        <begin position="431"/>
        <end position="466"/>
    </location>
</feature>
<evidence type="ECO:0000256" key="8">
    <source>
        <dbReference type="ARBA" id="ARBA00022833"/>
    </source>
</evidence>
<keyword evidence="6 21" id="KW-0378">Hydrolase</keyword>
<accession>A0AAF0EX32</accession>
<dbReference type="Gene3D" id="3.30.2010.10">
    <property type="entry name" value="Metalloproteases ('zincins'), catalytic domain"/>
    <property type="match status" value="1"/>
</dbReference>
<evidence type="ECO:0000256" key="5">
    <source>
        <dbReference type="ARBA" id="ARBA00022723"/>
    </source>
</evidence>
<dbReference type="InterPro" id="IPR027057">
    <property type="entry name" value="CAXX_Prtase_1"/>
</dbReference>
<keyword evidence="11 18" id="KW-0472">Membrane</keyword>
<keyword evidence="5 16" id="KW-0479">Metal-binding</keyword>
<comment type="subcellular location">
    <subcellularLocation>
        <location evidence="1">Endoplasmic reticulum membrane</location>
        <topology evidence="1">Multi-pass membrane protein</topology>
    </subcellularLocation>
</comment>
<evidence type="ECO:0000256" key="13">
    <source>
        <dbReference type="ARBA" id="ARBA00060927"/>
    </source>
</evidence>
<keyword evidence="3" id="KW-0645">Protease</keyword>
<dbReference type="EMBL" id="CP119881">
    <property type="protein sequence ID" value="WFD36605.1"/>
    <property type="molecule type" value="Genomic_DNA"/>
</dbReference>
<dbReference type="FunFam" id="3.30.2010.10:FF:000002">
    <property type="entry name" value="CAAX prenyl protease"/>
    <property type="match status" value="1"/>
</dbReference>
<keyword evidence="9 18" id="KW-1133">Transmembrane helix</keyword>
<feature type="binding site" evidence="16">
    <location>
        <position position="411"/>
    </location>
    <ligand>
        <name>Zn(2+)</name>
        <dbReference type="ChEBI" id="CHEBI:29105"/>
        <note>catalytic</note>
    </ligand>
</feature>
<feature type="domain" description="Peptidase M48" evidence="19">
    <location>
        <begin position="249"/>
        <end position="543"/>
    </location>
</feature>
<evidence type="ECO:0000256" key="1">
    <source>
        <dbReference type="ARBA" id="ARBA00004477"/>
    </source>
</evidence>
<feature type="active site" evidence="15">
    <location>
        <position position="320"/>
    </location>
</feature>
<keyword evidence="7" id="KW-0256">Endoplasmic reticulum</keyword>
<reference evidence="21" key="1">
    <citation type="submission" date="2023-03" db="EMBL/GenBank/DDBJ databases">
        <title>Mating type loci evolution in Malassezia.</title>
        <authorList>
            <person name="Coelho M.A."/>
        </authorList>
    </citation>
    <scope>NUCLEOTIDE SEQUENCE</scope>
    <source>
        <strain evidence="21">CBS 11721</strain>
    </source>
</reference>
<evidence type="ECO:0000313" key="22">
    <source>
        <dbReference type="Proteomes" id="UP001219933"/>
    </source>
</evidence>
<feature type="active site" description="Proton donor" evidence="15">
    <location>
        <position position="415"/>
    </location>
</feature>
<evidence type="ECO:0000259" key="20">
    <source>
        <dbReference type="Pfam" id="PF16491"/>
    </source>
</evidence>
<evidence type="ECO:0000256" key="7">
    <source>
        <dbReference type="ARBA" id="ARBA00022824"/>
    </source>
</evidence>
<dbReference type="GO" id="GO:0004222">
    <property type="term" value="F:metalloendopeptidase activity"/>
    <property type="evidence" value="ECO:0007669"/>
    <property type="project" value="InterPro"/>
</dbReference>
<keyword evidence="22" id="KW-1185">Reference proteome</keyword>
<evidence type="ECO:0000256" key="4">
    <source>
        <dbReference type="ARBA" id="ARBA00022692"/>
    </source>
</evidence>
<name>A0AAF0EX32_9BASI</name>
<evidence type="ECO:0000256" key="16">
    <source>
        <dbReference type="PIRSR" id="PIRSR627057-2"/>
    </source>
</evidence>
<feature type="domain" description="CAAX prenyl protease 1 N-terminal" evidence="20">
    <location>
        <begin position="62"/>
        <end position="244"/>
    </location>
</feature>
<evidence type="ECO:0000256" key="9">
    <source>
        <dbReference type="ARBA" id="ARBA00022989"/>
    </source>
</evidence>
<feature type="binding site" evidence="16">
    <location>
        <position position="319"/>
    </location>
    <ligand>
        <name>Zn(2+)</name>
        <dbReference type="ChEBI" id="CHEBI:29105"/>
        <note>catalytic</note>
    </ligand>
</feature>
<dbReference type="InterPro" id="IPR032456">
    <property type="entry name" value="Peptidase_M48_N"/>
</dbReference>
<evidence type="ECO:0000256" key="10">
    <source>
        <dbReference type="ARBA" id="ARBA00023049"/>
    </source>
</evidence>
<feature type="region of interest" description="Disordered" evidence="17">
    <location>
        <begin position="431"/>
        <end position="470"/>
    </location>
</feature>
<proteinExistence type="inferred from homology"/>
<feature type="transmembrane region" description="Helical" evidence="18">
    <location>
        <begin position="38"/>
        <end position="58"/>
    </location>
</feature>
<dbReference type="CDD" id="cd07343">
    <property type="entry name" value="M48A_Zmpste24p_like"/>
    <property type="match status" value="1"/>
</dbReference>
<keyword evidence="8 16" id="KW-0862">Zinc</keyword>
<evidence type="ECO:0000256" key="11">
    <source>
        <dbReference type="ARBA" id="ARBA00023136"/>
    </source>
</evidence>
<evidence type="ECO:0000256" key="6">
    <source>
        <dbReference type="ARBA" id="ARBA00022801"/>
    </source>
</evidence>
<evidence type="ECO:0000256" key="3">
    <source>
        <dbReference type="ARBA" id="ARBA00022670"/>
    </source>
</evidence>
<comment type="similarity">
    <text evidence="13">Belongs to the peptidase M48A family.</text>
</comment>
<feature type="transmembrane region" description="Helical" evidence="18">
    <location>
        <begin position="183"/>
        <end position="208"/>
    </location>
</feature>
<evidence type="ECO:0000256" key="17">
    <source>
        <dbReference type="SAM" id="MobiDB-lite"/>
    </source>
</evidence>
<keyword evidence="4 18" id="KW-0812">Transmembrane</keyword>
<protein>
    <recommendedName>
        <fullName evidence="2">Ste24 endopeptidase</fullName>
        <ecNumber evidence="2">3.4.24.84</ecNumber>
    </recommendedName>
    <alternativeName>
        <fullName evidence="14">Prenyl protein-specific endoprotease 1</fullName>
    </alternativeName>
</protein>
<evidence type="ECO:0000256" key="18">
    <source>
        <dbReference type="SAM" id="Phobius"/>
    </source>
</evidence>
<feature type="transmembrane region" description="Helical" evidence="18">
    <location>
        <begin position="104"/>
        <end position="124"/>
    </location>
</feature>
<evidence type="ECO:0000256" key="14">
    <source>
        <dbReference type="ARBA" id="ARBA00083451"/>
    </source>
</evidence>
<evidence type="ECO:0000256" key="2">
    <source>
        <dbReference type="ARBA" id="ARBA00012336"/>
    </source>
</evidence>
<evidence type="ECO:0000256" key="12">
    <source>
        <dbReference type="ARBA" id="ARBA00044456"/>
    </source>
</evidence>
<evidence type="ECO:0000313" key="21">
    <source>
        <dbReference type="EMBL" id="WFD36605.1"/>
    </source>
</evidence>
<dbReference type="Pfam" id="PF16491">
    <property type="entry name" value="Peptidase_M48_N"/>
    <property type="match status" value="1"/>
</dbReference>
<evidence type="ECO:0000256" key="15">
    <source>
        <dbReference type="PIRSR" id="PIRSR627057-1"/>
    </source>
</evidence>
<feature type="transmembrane region" description="Helical" evidence="18">
    <location>
        <begin position="214"/>
        <end position="234"/>
    </location>
</feature>